<organism evidence="1 2">
    <name type="scientific">Pectobacterium quasiaquaticum</name>
    <dbReference type="NCBI Taxonomy" id="2774015"/>
    <lineage>
        <taxon>Bacteria</taxon>
        <taxon>Pseudomonadati</taxon>
        <taxon>Pseudomonadota</taxon>
        <taxon>Gammaproteobacteria</taxon>
        <taxon>Enterobacterales</taxon>
        <taxon>Pectobacteriaceae</taxon>
        <taxon>Pectobacterium</taxon>
    </lineage>
</organism>
<sequence length="54" mass="6256">MPFANFIKLYVGYSVVIVTKVPLCGYYFPDDDEIVWLSATVLAYPCKRHWGIKQ</sequence>
<protein>
    <submittedName>
        <fullName evidence="1">Uncharacterized protein</fullName>
    </submittedName>
</protein>
<dbReference type="RefSeq" id="WP_193398323.1">
    <property type="nucleotide sequence ID" value="NZ_CP065177.1"/>
</dbReference>
<dbReference type="KEGG" id="pqu:IG609_016490"/>
<name>A0A9Q2EM80_9GAMM</name>
<dbReference type="AlphaFoldDB" id="A0A9Q2EM80"/>
<dbReference type="EMBL" id="CP065177">
    <property type="protein sequence ID" value="URG48350.1"/>
    <property type="molecule type" value="Genomic_DNA"/>
</dbReference>
<accession>A0A9Q2EM80</accession>
<reference evidence="1 2" key="1">
    <citation type="journal article" date="2021" name="Int. J. Syst. Evol. Microbiol.">
        <title>&lt;i&gt;Pectobacterium quasiaquaticum&lt;/i&gt; sp. nov., isolated from waterways.</title>
        <authorList>
            <person name="Ben Moussa H."/>
            <person name="Pedron J."/>
            <person name="Bertrand C."/>
            <person name="Hecquet A."/>
            <person name="Barny M.A."/>
        </authorList>
    </citation>
    <scope>NUCLEOTIDE SEQUENCE [LARGE SCALE GENOMIC DNA]</scope>
    <source>
        <strain evidence="1 2">A477-S1-J17</strain>
    </source>
</reference>
<dbReference type="Proteomes" id="UP000806577">
    <property type="component" value="Chromosome"/>
</dbReference>
<evidence type="ECO:0000313" key="2">
    <source>
        <dbReference type="Proteomes" id="UP000806577"/>
    </source>
</evidence>
<evidence type="ECO:0000313" key="1">
    <source>
        <dbReference type="EMBL" id="URG48350.1"/>
    </source>
</evidence>
<gene>
    <name evidence="1" type="ORF">IG609_016490</name>
</gene>
<keyword evidence="2" id="KW-1185">Reference proteome</keyword>
<proteinExistence type="predicted"/>